<name>A0A1T0AWR9_9PAST</name>
<organism evidence="1 2">
    <name type="scientific">Haemophilus paracuniculus</name>
    <dbReference type="NCBI Taxonomy" id="734"/>
    <lineage>
        <taxon>Bacteria</taxon>
        <taxon>Pseudomonadati</taxon>
        <taxon>Pseudomonadota</taxon>
        <taxon>Gammaproteobacteria</taxon>
        <taxon>Pasteurellales</taxon>
        <taxon>Pasteurellaceae</taxon>
        <taxon>Haemophilus</taxon>
    </lineage>
</organism>
<proteinExistence type="predicted"/>
<gene>
    <name evidence="1" type="ORF">B0187_01035</name>
</gene>
<protein>
    <recommendedName>
        <fullName evidence="3">TIGR02646 family protein</fullName>
    </recommendedName>
</protein>
<evidence type="ECO:0000313" key="1">
    <source>
        <dbReference type="EMBL" id="OOS00908.1"/>
    </source>
</evidence>
<sequence>MLKIYNYPEPEYFDQEIRKPGLSWLSTHPNAKPSKYKNYWSKCLPDLANLYKGICCYYCVFIENATGEATVDHYLPKSKYPKLTYEWSNFRYACIKANNRKGNYDDVIDPITIPSHSLFKLDFGNGEIYYDISNDIISHNVLDSTIQRLKLNNPELCNMRLEHFNSYLKDDTTLNGLKARSPFVYSEALRQGLL</sequence>
<dbReference type="EMBL" id="MUYA01000001">
    <property type="protein sequence ID" value="OOS00908.1"/>
    <property type="molecule type" value="Genomic_DNA"/>
</dbReference>
<dbReference type="RefSeq" id="WP_078235934.1">
    <property type="nucleotide sequence ID" value="NZ_MUYA01000001.1"/>
</dbReference>
<dbReference type="OrthoDB" id="9797348at2"/>
<dbReference type="Gene3D" id="1.10.30.50">
    <property type="match status" value="1"/>
</dbReference>
<dbReference type="AlphaFoldDB" id="A0A1T0AWR9"/>
<evidence type="ECO:0008006" key="3">
    <source>
        <dbReference type="Google" id="ProtNLM"/>
    </source>
</evidence>
<dbReference type="Proteomes" id="UP000190867">
    <property type="component" value="Unassembled WGS sequence"/>
</dbReference>
<reference evidence="1 2" key="1">
    <citation type="submission" date="2017-02" db="EMBL/GenBank/DDBJ databases">
        <title>Draft genome sequence of Haemophilus paracuniculus CCUG 43573 type strain.</title>
        <authorList>
            <person name="Engstrom-Jakobsson H."/>
            <person name="Salva-Serra F."/>
            <person name="Thorell K."/>
            <person name="Gonzales-Siles L."/>
            <person name="Karlsson R."/>
            <person name="Boulund F."/>
            <person name="Engstrand L."/>
            <person name="Kristiansson E."/>
            <person name="Moore E."/>
        </authorList>
    </citation>
    <scope>NUCLEOTIDE SEQUENCE [LARGE SCALE GENOMIC DNA]</scope>
    <source>
        <strain evidence="1 2">CCUG 43573</strain>
    </source>
</reference>
<comment type="caution">
    <text evidence="1">The sequence shown here is derived from an EMBL/GenBank/DDBJ whole genome shotgun (WGS) entry which is preliminary data.</text>
</comment>
<keyword evidence="2" id="KW-1185">Reference proteome</keyword>
<evidence type="ECO:0000313" key="2">
    <source>
        <dbReference type="Proteomes" id="UP000190867"/>
    </source>
</evidence>
<dbReference type="STRING" id="734.B0187_01035"/>
<accession>A0A1T0AWR9</accession>